<feature type="region of interest" description="Disordered" evidence="1">
    <location>
        <begin position="23"/>
        <end position="79"/>
    </location>
</feature>
<keyword evidence="2" id="KW-0812">Transmembrane</keyword>
<dbReference type="Proteomes" id="UP001596455">
    <property type="component" value="Unassembled WGS sequence"/>
</dbReference>
<organism evidence="3 4">
    <name type="scientific">Georgenia alba</name>
    <dbReference type="NCBI Taxonomy" id="2233858"/>
    <lineage>
        <taxon>Bacteria</taxon>
        <taxon>Bacillati</taxon>
        <taxon>Actinomycetota</taxon>
        <taxon>Actinomycetes</taxon>
        <taxon>Micrococcales</taxon>
        <taxon>Bogoriellaceae</taxon>
        <taxon>Georgenia</taxon>
    </lineage>
</organism>
<evidence type="ECO:0000256" key="1">
    <source>
        <dbReference type="SAM" id="MobiDB-lite"/>
    </source>
</evidence>
<accession>A0ABW2Q218</accession>
<feature type="compositionally biased region" description="Low complexity" evidence="1">
    <location>
        <begin position="119"/>
        <end position="129"/>
    </location>
</feature>
<proteinExistence type="predicted"/>
<gene>
    <name evidence="3" type="ORF">ACFQQL_00430</name>
</gene>
<keyword evidence="2" id="KW-1133">Transmembrane helix</keyword>
<dbReference type="EMBL" id="JBHTCQ010000001">
    <property type="protein sequence ID" value="MFC7403554.1"/>
    <property type="molecule type" value="Genomic_DNA"/>
</dbReference>
<sequence>MSGEGRRPEHSAAPDYLASWYAGDQMPRTGAPDPYGQDAVSPYQLPAWAHQGGGRSEPPPPTLPPEAMGAGASAPRSPRRSEDAVKWLVVGVVTVVAVIGIVLAVVLDGGGGPGPAPEPTTAAPTTPEPTSEEPTTEEPTTDEATDDPGEPQAYGDDPELDALWDACEGGDGQACDELFSVAPVDSEYEEFGWTCGGRVSGGSGGSCAVEMGDAPNTYGDDAALDDLWDACEGGDGQACDDLFYESPYDSEYEDFGWTCGERHPGGERGGECAVALGDAADRYGEDPELDALWDACEAGDPAACDDLYLDSPSGSEYEDFGFTCGGRVPEGSGELCTDVM</sequence>
<feature type="compositionally biased region" description="Acidic residues" evidence="1">
    <location>
        <begin position="130"/>
        <end position="149"/>
    </location>
</feature>
<feature type="transmembrane region" description="Helical" evidence="2">
    <location>
        <begin position="85"/>
        <end position="107"/>
    </location>
</feature>
<keyword evidence="2" id="KW-0472">Membrane</keyword>
<evidence type="ECO:0000313" key="3">
    <source>
        <dbReference type="EMBL" id="MFC7403554.1"/>
    </source>
</evidence>
<dbReference type="RefSeq" id="WP_382390125.1">
    <property type="nucleotide sequence ID" value="NZ_JBHTCQ010000001.1"/>
</dbReference>
<evidence type="ECO:0000256" key="2">
    <source>
        <dbReference type="SAM" id="Phobius"/>
    </source>
</evidence>
<evidence type="ECO:0000313" key="4">
    <source>
        <dbReference type="Proteomes" id="UP001596455"/>
    </source>
</evidence>
<reference evidence="4" key="1">
    <citation type="journal article" date="2019" name="Int. J. Syst. Evol. Microbiol.">
        <title>The Global Catalogue of Microorganisms (GCM) 10K type strain sequencing project: providing services to taxonomists for standard genome sequencing and annotation.</title>
        <authorList>
            <consortium name="The Broad Institute Genomics Platform"/>
            <consortium name="The Broad Institute Genome Sequencing Center for Infectious Disease"/>
            <person name="Wu L."/>
            <person name="Ma J."/>
        </authorList>
    </citation>
    <scope>NUCLEOTIDE SEQUENCE [LARGE SCALE GENOMIC DNA]</scope>
    <source>
        <strain evidence="4">JCM 1490</strain>
    </source>
</reference>
<feature type="region of interest" description="Disordered" evidence="1">
    <location>
        <begin position="111"/>
        <end position="167"/>
    </location>
</feature>
<comment type="caution">
    <text evidence="3">The sequence shown here is derived from an EMBL/GenBank/DDBJ whole genome shotgun (WGS) entry which is preliminary data.</text>
</comment>
<keyword evidence="4" id="KW-1185">Reference proteome</keyword>
<name>A0ABW2Q218_9MICO</name>
<protein>
    <submittedName>
        <fullName evidence="3">Uncharacterized protein</fullName>
    </submittedName>
</protein>